<dbReference type="AlphaFoldDB" id="A0A066WHG5"/>
<name>A0A066WHG5_TILAU</name>
<proteinExistence type="predicted"/>
<comment type="caution">
    <text evidence="3">The sequence shown here is derived from an EMBL/GenBank/DDBJ whole genome shotgun (WGS) entry which is preliminary data.</text>
</comment>
<dbReference type="EMBL" id="JMSN01000015">
    <property type="protein sequence ID" value="KDN51953.1"/>
    <property type="molecule type" value="Genomic_DNA"/>
</dbReference>
<reference evidence="3 4" key="1">
    <citation type="submission" date="2014-05" db="EMBL/GenBank/DDBJ databases">
        <title>Draft genome sequence of a rare smut relative, Tilletiaria anomala UBC 951.</title>
        <authorList>
            <consortium name="DOE Joint Genome Institute"/>
            <person name="Toome M."/>
            <person name="Kuo A."/>
            <person name="Henrissat B."/>
            <person name="Lipzen A."/>
            <person name="Tritt A."/>
            <person name="Yoshinaga Y."/>
            <person name="Zane M."/>
            <person name="Barry K."/>
            <person name="Grigoriev I.V."/>
            <person name="Spatafora J.W."/>
            <person name="Aimea M.C."/>
        </authorList>
    </citation>
    <scope>NUCLEOTIDE SEQUENCE [LARGE SCALE GENOMIC DNA]</scope>
    <source>
        <strain evidence="3 4">UBC 951</strain>
    </source>
</reference>
<dbReference type="Proteomes" id="UP000027361">
    <property type="component" value="Unassembled WGS sequence"/>
</dbReference>
<feature type="domain" description="HAM1-like N-terminal" evidence="2">
    <location>
        <begin position="148"/>
        <end position="758"/>
    </location>
</feature>
<organism evidence="3 4">
    <name type="scientific">Tilletiaria anomala (strain ATCC 24038 / CBS 436.72 / UBC 951)</name>
    <dbReference type="NCBI Taxonomy" id="1037660"/>
    <lineage>
        <taxon>Eukaryota</taxon>
        <taxon>Fungi</taxon>
        <taxon>Dikarya</taxon>
        <taxon>Basidiomycota</taxon>
        <taxon>Ustilaginomycotina</taxon>
        <taxon>Exobasidiomycetes</taxon>
        <taxon>Georgefischeriales</taxon>
        <taxon>Tilletiariaceae</taxon>
        <taxon>Tilletiaria</taxon>
    </lineage>
</organism>
<keyword evidence="4" id="KW-1185">Reference proteome</keyword>
<dbReference type="PANTHER" id="PTHR31138:SF1">
    <property type="entry name" value="PDZ DOMAIN-CONTAINING PROTEIN"/>
    <property type="match status" value="1"/>
</dbReference>
<protein>
    <recommendedName>
        <fullName evidence="2">HAM1-like N-terminal domain-containing protein</fullName>
    </recommendedName>
</protein>
<dbReference type="PANTHER" id="PTHR31138">
    <property type="entry name" value="CHROMOSOME 19, WHOLE GENOME SHOTGUN SEQUENCE"/>
    <property type="match status" value="1"/>
</dbReference>
<evidence type="ECO:0000259" key="2">
    <source>
        <dbReference type="Pfam" id="PF19343"/>
    </source>
</evidence>
<evidence type="ECO:0000313" key="4">
    <source>
        <dbReference type="Proteomes" id="UP000027361"/>
    </source>
</evidence>
<dbReference type="HOGENOM" id="CLU_346527_0_0_1"/>
<dbReference type="InterPro" id="IPR045967">
    <property type="entry name" value="HAM1-like_N"/>
</dbReference>
<dbReference type="RefSeq" id="XP_013244793.1">
    <property type="nucleotide sequence ID" value="XM_013389339.1"/>
</dbReference>
<dbReference type="GeneID" id="25267485"/>
<accession>A0A066WHG5</accession>
<feature type="region of interest" description="Disordered" evidence="1">
    <location>
        <begin position="306"/>
        <end position="327"/>
    </location>
</feature>
<dbReference type="OrthoDB" id="5407957at2759"/>
<sequence length="815" mass="90842">MTIIDVLAALEKGAYPTNEQLLAIINHLLSSTLLSTDPSAAHAAAAAKAPEASPVLDRRKLSPETLDLLDEFSGLLKAIALLIKERNPHEAVQEALWRSRGAAKASDSGLMKIQDDKGKKAVQGLIESTREEKKAKIDVKQARKAVRKAQKQAGGPVKELNDVNANSTHASVHLRTVLRLILVQPTFRHVVSDVFFYLEATLEGTARATFEIAQEDLGQVSSALGKKDGIDSGVLQHAIERGEAAPLDEARLVQQAFKEKRSYTEDTLRLERIVPQQDGGIQVGPVDPEQAAKKAQKAQMTATEKAAEQLAMAQQSLTSAKEETRHLHSPAKCAVDQIQSSKNEVFAEVNGQALEAEENAGGINERAHLNIQNGSLPPDLFDAVQLATVSGIRVGQDTLGKRGEMLKLANTGKDEFVKNAKENWTPERRKRLFTRFRKLFADLQAQPDYRESIIFFIEFIEKLVPVPAEAATASSMETKTELVKRKLDAALGENNKPILEFLDNFAEGQSLLAVLQNTYELAADTIDDSKSQNAAGRTAQSFWRMVNEYMRDLLLKEGYALSSQAEIDGKAIKKHFDELSQEYKRNVVIVISGVAKFAHAIQQDKCLKAISMHATKFAKQLVIGKQGSGLPSKAIWNDMRRVILPFVFHRVGAVPIPRVRYLHPDFDVAVENVALQLKQLLPDTFDLNIKNDFHVDFRKIKESSHAHQLKIKIKGMGIRVHKLDFAFQWKKGIRFLDKGIGDLNIDGFGLSMYIDVPNDRSKHFFVVKKVKTKLNTLSLKVHQTNHRVLHAFTNSLVNNYLTNAFFHLLWYHTWT</sequence>
<dbReference type="InParanoid" id="A0A066WHG5"/>
<dbReference type="Pfam" id="PF19343">
    <property type="entry name" value="HAM1_N"/>
    <property type="match status" value="1"/>
</dbReference>
<gene>
    <name evidence="3" type="ORF">K437DRAFT_44020</name>
</gene>
<evidence type="ECO:0000313" key="3">
    <source>
        <dbReference type="EMBL" id="KDN51953.1"/>
    </source>
</evidence>
<evidence type="ECO:0000256" key="1">
    <source>
        <dbReference type="SAM" id="MobiDB-lite"/>
    </source>
</evidence>